<protein>
    <submittedName>
        <fullName evidence="1">Uncharacterized protein</fullName>
    </submittedName>
</protein>
<dbReference type="AlphaFoldDB" id="A0A0P7ACG1"/>
<accession>A0A0P7ACG1</accession>
<evidence type="ECO:0000313" key="2">
    <source>
        <dbReference type="Proteomes" id="UP000050280"/>
    </source>
</evidence>
<comment type="caution">
    <text evidence="1">The sequence shown here is derived from an EMBL/GenBank/DDBJ whole genome shotgun (WGS) entry which is preliminary data.</text>
</comment>
<dbReference type="Proteomes" id="UP000050280">
    <property type="component" value="Unassembled WGS sequence"/>
</dbReference>
<sequence length="50" mass="5955">MGYEQYGSKLAFAFRQAHSEIFWFSFFICLAKKQNPKDFADFIKIHKTCD</sequence>
<dbReference type="EMBL" id="LDJX01000015">
    <property type="protein sequence ID" value="KPM30177.1"/>
    <property type="molecule type" value="Genomic_DNA"/>
</dbReference>
<proteinExistence type="predicted"/>
<gene>
    <name evidence="1" type="ORF">I595_3715</name>
</gene>
<keyword evidence="2" id="KW-1185">Reference proteome</keyword>
<name>A0A0P7ACG1_9FLAO</name>
<evidence type="ECO:0000313" key="1">
    <source>
        <dbReference type="EMBL" id="KPM30177.1"/>
    </source>
</evidence>
<organism evidence="1 2">
    <name type="scientific">Croceitalea dokdonensis DOKDO 023</name>
    <dbReference type="NCBI Taxonomy" id="1300341"/>
    <lineage>
        <taxon>Bacteria</taxon>
        <taxon>Pseudomonadati</taxon>
        <taxon>Bacteroidota</taxon>
        <taxon>Flavobacteriia</taxon>
        <taxon>Flavobacteriales</taxon>
        <taxon>Flavobacteriaceae</taxon>
        <taxon>Croceitalea</taxon>
    </lineage>
</organism>
<reference evidence="1 2" key="1">
    <citation type="submission" date="2015-09" db="EMBL/GenBank/DDBJ databases">
        <title>Genome sequence of the marine flavobacterium Croceitalea dokdonensis DOKDO 023 that contains proton- and sodium-pumping rhodopsins.</title>
        <authorList>
            <person name="Kwon S.-K."/>
            <person name="Lee H.K."/>
            <person name="Kwak M.-J."/>
            <person name="Kim J.F."/>
        </authorList>
    </citation>
    <scope>NUCLEOTIDE SEQUENCE [LARGE SCALE GENOMIC DNA]</scope>
    <source>
        <strain evidence="1 2">DOKDO 023</strain>
    </source>
</reference>